<evidence type="ECO:0000256" key="1">
    <source>
        <dbReference type="SAM" id="Phobius"/>
    </source>
</evidence>
<keyword evidence="1" id="KW-1133">Transmembrane helix</keyword>
<evidence type="ECO:0000313" key="3">
    <source>
        <dbReference type="Proteomes" id="UP001165524"/>
    </source>
</evidence>
<dbReference type="EMBL" id="JALKII010000003">
    <property type="protein sequence ID" value="MCK0537514.1"/>
    <property type="molecule type" value="Genomic_DNA"/>
</dbReference>
<evidence type="ECO:0000313" key="2">
    <source>
        <dbReference type="EMBL" id="MCK0537514.1"/>
    </source>
</evidence>
<comment type="caution">
    <text evidence="2">The sequence shown here is derived from an EMBL/GenBank/DDBJ whole genome shotgun (WGS) entry which is preliminary data.</text>
</comment>
<protein>
    <recommendedName>
        <fullName evidence="4">Guanylate cyclase domain-containing protein</fullName>
    </recommendedName>
</protein>
<dbReference type="Proteomes" id="UP001165524">
    <property type="component" value="Unassembled WGS sequence"/>
</dbReference>
<feature type="transmembrane region" description="Helical" evidence="1">
    <location>
        <begin position="20"/>
        <end position="39"/>
    </location>
</feature>
<proteinExistence type="predicted"/>
<dbReference type="RefSeq" id="WP_246951124.1">
    <property type="nucleotide sequence ID" value="NZ_JALKII010000003.1"/>
</dbReference>
<organism evidence="2 3">
    <name type="scientific">Alcanivorax quisquiliarum</name>
    <dbReference type="NCBI Taxonomy" id="2933565"/>
    <lineage>
        <taxon>Bacteria</taxon>
        <taxon>Pseudomonadati</taxon>
        <taxon>Pseudomonadota</taxon>
        <taxon>Gammaproteobacteria</taxon>
        <taxon>Oceanospirillales</taxon>
        <taxon>Alcanivoracaceae</taxon>
        <taxon>Alcanivorax</taxon>
    </lineage>
</organism>
<sequence length="383" mass="41174">MPQADTARWRQWIIKERTLLHELAVLLLASLLIGLYFLAQLDSRLADARREYLAALASQVAEYAVEYTATNNLVSLNVIARSTGELAPVARVALEDAGGRVLASSGAPVEAAPVTQAMHLPGGGMVGTVKLWPAPDTEPQKKAESGFVLLVLGLLALRVLLLLLARRLRGEPLWHQPPAVMEPAVEAAPETPVSAVLRLALVNEEHLRRRYTDSLFASLLAPYEQTLAQAAGLYDGKVRVALDGGALVEFRGETADAALSAVCAGMLFLRASRRVGEQRKQAGQMALEFKLLVTAGADSVRSLACCQAGVPGRLHVPENELAALALDTHSLYRPEQAVAVACAEGNTLRLQPLEQLAQRYQLQIADQAERLVDGVPESGAPRM</sequence>
<keyword evidence="1" id="KW-0812">Transmembrane</keyword>
<gene>
    <name evidence="2" type="ORF">MU846_07300</name>
</gene>
<reference evidence="2" key="1">
    <citation type="submission" date="2022-04" db="EMBL/GenBank/DDBJ databases">
        <title>Alcanivorax sp. CY1518 draft genome sequence.</title>
        <authorList>
            <person name="Zhao G."/>
            <person name="An M."/>
        </authorList>
    </citation>
    <scope>NUCLEOTIDE SEQUENCE</scope>
    <source>
        <strain evidence="2">CY1518</strain>
    </source>
</reference>
<evidence type="ECO:0008006" key="4">
    <source>
        <dbReference type="Google" id="ProtNLM"/>
    </source>
</evidence>
<accession>A0ABT0E6R0</accession>
<keyword evidence="3" id="KW-1185">Reference proteome</keyword>
<name>A0ABT0E6R0_9GAMM</name>
<keyword evidence="1" id="KW-0472">Membrane</keyword>